<accession>A0A6F8VF17</accession>
<organism evidence="4 5">
    <name type="scientific">Sulfurimicrobium lacus</name>
    <dbReference type="NCBI Taxonomy" id="2715678"/>
    <lineage>
        <taxon>Bacteria</taxon>
        <taxon>Pseudomonadati</taxon>
        <taxon>Pseudomonadota</taxon>
        <taxon>Betaproteobacteria</taxon>
        <taxon>Nitrosomonadales</taxon>
        <taxon>Sulfuricellaceae</taxon>
        <taxon>Sulfurimicrobium</taxon>
    </lineage>
</organism>
<proteinExistence type="predicted"/>
<name>A0A6F8VF17_9PROT</name>
<evidence type="ECO:0000256" key="1">
    <source>
        <dbReference type="SAM" id="Coils"/>
    </source>
</evidence>
<feature type="signal peptide" evidence="3">
    <location>
        <begin position="1"/>
        <end position="20"/>
    </location>
</feature>
<dbReference type="EMBL" id="AP022853">
    <property type="protein sequence ID" value="BCB28413.1"/>
    <property type="molecule type" value="Genomic_DNA"/>
</dbReference>
<keyword evidence="3" id="KW-0732">Signal</keyword>
<keyword evidence="1" id="KW-0175">Coiled coil</keyword>
<evidence type="ECO:0000256" key="3">
    <source>
        <dbReference type="SAM" id="SignalP"/>
    </source>
</evidence>
<feature type="region of interest" description="Disordered" evidence="2">
    <location>
        <begin position="46"/>
        <end position="71"/>
    </location>
</feature>
<evidence type="ECO:0000256" key="2">
    <source>
        <dbReference type="SAM" id="MobiDB-lite"/>
    </source>
</evidence>
<evidence type="ECO:0000313" key="4">
    <source>
        <dbReference type="EMBL" id="BCB28413.1"/>
    </source>
</evidence>
<gene>
    <name evidence="4" type="ORF">SKTS_32990</name>
</gene>
<dbReference type="Proteomes" id="UP000502260">
    <property type="component" value="Chromosome"/>
</dbReference>
<protein>
    <submittedName>
        <fullName evidence="4">Uncharacterized protein</fullName>
    </submittedName>
</protein>
<reference evidence="5" key="1">
    <citation type="submission" date="2020-03" db="EMBL/GenBank/DDBJ databases">
        <title>Complete genome sequence of sulfur-oxidizing bacterium skT11.</title>
        <authorList>
            <person name="Kanda M."/>
            <person name="Kojima H."/>
            <person name="Fukui M."/>
        </authorList>
    </citation>
    <scope>NUCLEOTIDE SEQUENCE [LARGE SCALE GENOMIC DNA]</scope>
    <source>
        <strain evidence="5">skT11</strain>
    </source>
</reference>
<dbReference type="AlphaFoldDB" id="A0A6F8VF17"/>
<evidence type="ECO:0000313" key="5">
    <source>
        <dbReference type="Proteomes" id="UP000502260"/>
    </source>
</evidence>
<feature type="coiled-coil region" evidence="1">
    <location>
        <begin position="85"/>
        <end position="148"/>
    </location>
</feature>
<keyword evidence="5" id="KW-1185">Reference proteome</keyword>
<sequence length="209" mass="23788">MKHSITVATLSLLLSQYAIADNGPEQSNCFFLDRECIAKEKIQQRKAEREKQETARREKYLQDKSQREAVRAEDVRLKVEQAAQASRDAQVQKQAQAENERLQRELKYQQIKSEQDKKQAEMEADVAAEEKRERAAQKKHNADVAELKVRCGGDYKTPSIGMPIWRVQECVGPVKLSGQVNRPDGVASVYNYGPLWVNVMSGRVVAWGQ</sequence>
<feature type="chain" id="PRO_5026230259" evidence="3">
    <location>
        <begin position="21"/>
        <end position="209"/>
    </location>
</feature>
<dbReference type="RefSeq" id="WP_173067772.1">
    <property type="nucleotide sequence ID" value="NZ_AP022853.1"/>
</dbReference>
<dbReference type="KEGG" id="slac:SKTS_32990"/>